<dbReference type="InterPro" id="IPR027417">
    <property type="entry name" value="P-loop_NTPase"/>
</dbReference>
<dbReference type="PANTHER" id="PTHR47972">
    <property type="entry name" value="KINESIN-LIKE PROTEIN KLP-3"/>
    <property type="match status" value="1"/>
</dbReference>
<dbReference type="Proteomes" id="UP000823749">
    <property type="component" value="Chromosome 6"/>
</dbReference>
<dbReference type="InterPro" id="IPR036961">
    <property type="entry name" value="Kinesin_motor_dom_sf"/>
</dbReference>
<evidence type="ECO:0000259" key="3">
    <source>
        <dbReference type="Pfam" id="PF11721"/>
    </source>
</evidence>
<organism evidence="5 6">
    <name type="scientific">Rhododendron griersonianum</name>
    <dbReference type="NCBI Taxonomy" id="479676"/>
    <lineage>
        <taxon>Eukaryota</taxon>
        <taxon>Viridiplantae</taxon>
        <taxon>Streptophyta</taxon>
        <taxon>Embryophyta</taxon>
        <taxon>Tracheophyta</taxon>
        <taxon>Spermatophyta</taxon>
        <taxon>Magnoliopsida</taxon>
        <taxon>eudicotyledons</taxon>
        <taxon>Gunneridae</taxon>
        <taxon>Pentapetalae</taxon>
        <taxon>asterids</taxon>
        <taxon>Ericales</taxon>
        <taxon>Ericaceae</taxon>
        <taxon>Ericoideae</taxon>
        <taxon>Rhodoreae</taxon>
        <taxon>Rhododendron</taxon>
    </lineage>
</organism>
<evidence type="ECO:0000313" key="6">
    <source>
        <dbReference type="Proteomes" id="UP000823749"/>
    </source>
</evidence>
<dbReference type="Pfam" id="PF11721">
    <property type="entry name" value="Malectin"/>
    <property type="match status" value="1"/>
</dbReference>
<dbReference type="EMBL" id="JACTNZ010000006">
    <property type="protein sequence ID" value="KAG5545910.1"/>
    <property type="molecule type" value="Genomic_DNA"/>
</dbReference>
<sequence>MPMRSYEESPRFLRGASIELSLENGINGPETGGDQETPGASKFPASWQLGEEDSFTDASLELLPMPISEDNLSTKPLPVIGINAGSLEGATTLDGANFKEDICFTGGDTLRTETKIGDGEGLVVYQTARFGNFSYRLKTLERGNYIVDLHLAEIVFTDGPPGMRVFDVYIQEQKVVSCIDIYARVGANKPLVIPNLKAFVNGFGEVELIKATEMSQITETEPPKDTGEYEVEQIEKLQVEYECQKRELTETRKALEKLKRENESKSRECQEAWRSLKDLQNELMRKSMHVGSLAFAIEGQVKEKSRWFSSMRDLKRKLKLLKMDQIKLSEEALSYKKCLVDMNDMSSIIQSKVNEQVELHNDIKNKFVKGAKERKELYNKILELKGNIRVFCRCRPLNTDEIAAGASMAMDFEAAKDADSFSFFENYFGGVACNAAVPLDGVLFFYREERGVFGYDVVNRKWFPSPVMGLRNGTVLPYDDKYPTFLRHLGGEGCASSGLPV</sequence>
<name>A0AAV6K0G7_9ERIC</name>
<dbReference type="Gene3D" id="3.40.850.10">
    <property type="entry name" value="Kinesin motor domain"/>
    <property type="match status" value="1"/>
</dbReference>
<dbReference type="SUPFAM" id="SSF52540">
    <property type="entry name" value="P-loop containing nucleoside triphosphate hydrolases"/>
    <property type="match status" value="1"/>
</dbReference>
<dbReference type="GO" id="GO:0003777">
    <property type="term" value="F:microtubule motor activity"/>
    <property type="evidence" value="ECO:0007669"/>
    <property type="project" value="InterPro"/>
</dbReference>
<keyword evidence="1" id="KW-0175">Coiled coil</keyword>
<keyword evidence="6" id="KW-1185">Reference proteome</keyword>
<dbReference type="GO" id="GO:0008017">
    <property type="term" value="F:microtubule binding"/>
    <property type="evidence" value="ECO:0007669"/>
    <property type="project" value="InterPro"/>
</dbReference>
<evidence type="ECO:0000259" key="4">
    <source>
        <dbReference type="Pfam" id="PF16796"/>
    </source>
</evidence>
<dbReference type="InterPro" id="IPR027640">
    <property type="entry name" value="Kinesin-like_fam"/>
</dbReference>
<dbReference type="AlphaFoldDB" id="A0AAV6K0G7"/>
<feature type="domain" description="Malectin" evidence="3">
    <location>
        <begin position="80"/>
        <end position="193"/>
    </location>
</feature>
<dbReference type="GO" id="GO:0007018">
    <property type="term" value="P:microtubule-based movement"/>
    <property type="evidence" value="ECO:0007669"/>
    <property type="project" value="InterPro"/>
</dbReference>
<accession>A0AAV6K0G7</accession>
<proteinExistence type="predicted"/>
<dbReference type="Pfam" id="PF16796">
    <property type="entry name" value="Microtub_bd"/>
    <property type="match status" value="1"/>
</dbReference>
<comment type="caution">
    <text evidence="5">The sequence shown here is derived from an EMBL/GenBank/DDBJ whole genome shotgun (WGS) entry which is preliminary data.</text>
</comment>
<reference evidence="5 6" key="1">
    <citation type="submission" date="2020-08" db="EMBL/GenBank/DDBJ databases">
        <title>Plant Genome Project.</title>
        <authorList>
            <person name="Zhang R.-G."/>
        </authorList>
    </citation>
    <scope>NUCLEOTIDE SEQUENCE [LARGE SCALE GENOMIC DNA]</scope>
    <source>
        <strain evidence="5">WSP0</strain>
        <tissue evidence="5">Leaf</tissue>
    </source>
</reference>
<evidence type="ECO:0000256" key="1">
    <source>
        <dbReference type="SAM" id="Coils"/>
    </source>
</evidence>
<dbReference type="PANTHER" id="PTHR47972:SF35">
    <property type="entry name" value="KINESIN-LIKE PROTEIN KIN-14Q"/>
    <property type="match status" value="1"/>
</dbReference>
<feature type="region of interest" description="Disordered" evidence="2">
    <location>
        <begin position="23"/>
        <end position="43"/>
    </location>
</feature>
<feature type="coiled-coil region" evidence="1">
    <location>
        <begin position="231"/>
        <end position="268"/>
    </location>
</feature>
<evidence type="ECO:0000313" key="5">
    <source>
        <dbReference type="EMBL" id="KAG5545910.1"/>
    </source>
</evidence>
<dbReference type="InterPro" id="IPR021720">
    <property type="entry name" value="Malectin_dom"/>
</dbReference>
<evidence type="ECO:0000256" key="2">
    <source>
        <dbReference type="SAM" id="MobiDB-lite"/>
    </source>
</evidence>
<protein>
    <submittedName>
        <fullName evidence="5">Uncharacterized protein</fullName>
    </submittedName>
</protein>
<dbReference type="Gene3D" id="2.60.120.430">
    <property type="entry name" value="Galactose-binding lectin"/>
    <property type="match status" value="1"/>
</dbReference>
<gene>
    <name evidence="5" type="ORF">RHGRI_018165</name>
</gene>
<dbReference type="GO" id="GO:0015630">
    <property type="term" value="C:microtubule cytoskeleton"/>
    <property type="evidence" value="ECO:0007669"/>
    <property type="project" value="TreeGrafter"/>
</dbReference>
<feature type="domain" description="Spindle pole body-associated protein Vik1/Cik1 microtubule binding" evidence="4">
    <location>
        <begin position="371"/>
        <end position="414"/>
    </location>
</feature>
<dbReference type="InterPro" id="IPR031852">
    <property type="entry name" value="Vik1/Cik1_MT-bd"/>
</dbReference>